<dbReference type="Pfam" id="PF01381">
    <property type="entry name" value="HTH_3"/>
    <property type="match status" value="1"/>
</dbReference>
<dbReference type="AlphaFoldDB" id="A0A7C8FS36"/>
<sequence>MVNAALRKHIGKHLQKARKDAGFKSARSFAESVGLEPTTYTAYEQGARAFNIEQAWEFAEALGVGIDELVGHEATREYADPRQEQMNGCYETLNEESKEIIAGVVASFAADADRRTVKDAPWLESDEEPMEGVA</sequence>
<comment type="caution">
    <text evidence="2">The sequence shown here is derived from an EMBL/GenBank/DDBJ whole genome shotgun (WGS) entry which is preliminary data.</text>
</comment>
<reference evidence="2 3" key="1">
    <citation type="submission" date="2019-09" db="EMBL/GenBank/DDBJ databases">
        <title>Whole genome shotgun sequencing (WGS) of Ellagibacter isourolithinifaciens DSM 104140(T) and Adlercreutzia muris DSM 29508(T).</title>
        <authorList>
            <person name="Stoll D.A."/>
            <person name="Danylec N."/>
            <person name="Huch M."/>
        </authorList>
    </citation>
    <scope>NUCLEOTIDE SEQUENCE [LARGE SCALE GENOMIC DNA]</scope>
    <source>
        <strain evidence="2 3">DSM 29508</strain>
    </source>
</reference>
<dbReference type="InterPro" id="IPR010982">
    <property type="entry name" value="Lambda_DNA-bd_dom_sf"/>
</dbReference>
<dbReference type="PROSITE" id="PS50943">
    <property type="entry name" value="HTH_CROC1"/>
    <property type="match status" value="1"/>
</dbReference>
<dbReference type="CDD" id="cd00093">
    <property type="entry name" value="HTH_XRE"/>
    <property type="match status" value="1"/>
</dbReference>
<dbReference type="RefSeq" id="WP_151431419.1">
    <property type="nucleotide sequence ID" value="NZ_JANJZI010000002.1"/>
</dbReference>
<dbReference type="Proteomes" id="UP000479639">
    <property type="component" value="Unassembled WGS sequence"/>
</dbReference>
<dbReference type="SMART" id="SM00530">
    <property type="entry name" value="HTH_XRE"/>
    <property type="match status" value="1"/>
</dbReference>
<evidence type="ECO:0000313" key="3">
    <source>
        <dbReference type="Proteomes" id="UP000479639"/>
    </source>
</evidence>
<dbReference type="EMBL" id="WAJS01000030">
    <property type="protein sequence ID" value="KAB1642775.1"/>
    <property type="molecule type" value="Genomic_DNA"/>
</dbReference>
<evidence type="ECO:0000313" key="2">
    <source>
        <dbReference type="EMBL" id="KAB1642775.1"/>
    </source>
</evidence>
<evidence type="ECO:0000259" key="1">
    <source>
        <dbReference type="PROSITE" id="PS50943"/>
    </source>
</evidence>
<gene>
    <name evidence="2" type="ORF">F8D48_09115</name>
</gene>
<accession>A0A7C8FS36</accession>
<dbReference type="GO" id="GO:0003677">
    <property type="term" value="F:DNA binding"/>
    <property type="evidence" value="ECO:0007669"/>
    <property type="project" value="InterPro"/>
</dbReference>
<organism evidence="2 3">
    <name type="scientific">Adlercreutzia muris</name>
    <dbReference type="NCBI Taxonomy" id="1796610"/>
    <lineage>
        <taxon>Bacteria</taxon>
        <taxon>Bacillati</taxon>
        <taxon>Actinomycetota</taxon>
        <taxon>Coriobacteriia</taxon>
        <taxon>Eggerthellales</taxon>
        <taxon>Eggerthellaceae</taxon>
        <taxon>Adlercreutzia</taxon>
    </lineage>
</organism>
<protein>
    <submittedName>
        <fullName evidence="2">Helix-turn-helix transcriptional regulator</fullName>
    </submittedName>
</protein>
<dbReference type="InterPro" id="IPR001387">
    <property type="entry name" value="Cro/C1-type_HTH"/>
</dbReference>
<feature type="domain" description="HTH cro/C1-type" evidence="1">
    <location>
        <begin position="14"/>
        <end position="69"/>
    </location>
</feature>
<proteinExistence type="predicted"/>
<dbReference type="SUPFAM" id="SSF47413">
    <property type="entry name" value="lambda repressor-like DNA-binding domains"/>
    <property type="match status" value="1"/>
</dbReference>
<dbReference type="Gene3D" id="1.10.260.40">
    <property type="entry name" value="lambda repressor-like DNA-binding domains"/>
    <property type="match status" value="1"/>
</dbReference>
<name>A0A7C8FS36_9ACTN</name>
<keyword evidence="3" id="KW-1185">Reference proteome</keyword>